<evidence type="ECO:0000313" key="1">
    <source>
        <dbReference type="EMBL" id="KAI7990107.1"/>
    </source>
</evidence>
<evidence type="ECO:0000313" key="2">
    <source>
        <dbReference type="Proteomes" id="UP001060215"/>
    </source>
</evidence>
<keyword evidence="1" id="KW-0418">Kinase</keyword>
<dbReference type="Proteomes" id="UP001060215">
    <property type="component" value="Chromosome 13"/>
</dbReference>
<sequence>MATRPHPWLKVNDPASALYRIRFSGEVSELPTWFSEKAKDFLGKYLRRDSKERWTAKELLCHPFLNDLESNSPKVDEEFTQNSPTTVLDQDVWDSVEVLEAHWNLTHIGSSSNFQAKRIRNLIGDSSNLPNWSWEEDWINVKARRTLKKL</sequence>
<proteinExistence type="predicted"/>
<protein>
    <submittedName>
        <fullName evidence="1">Mitogen-activated protein kinase kinase kinase 18</fullName>
    </submittedName>
</protein>
<dbReference type="EMBL" id="CM045770">
    <property type="protein sequence ID" value="KAI7990107.1"/>
    <property type="molecule type" value="Genomic_DNA"/>
</dbReference>
<keyword evidence="1" id="KW-0808">Transferase</keyword>
<reference evidence="1 2" key="1">
    <citation type="journal article" date="2022" name="Plant J.">
        <title>Chromosome-level genome of Camellia lanceoleosa provides a valuable resource for understanding genome evolution and self-incompatibility.</title>
        <authorList>
            <person name="Gong W."/>
            <person name="Xiao S."/>
            <person name="Wang L."/>
            <person name="Liao Z."/>
            <person name="Chang Y."/>
            <person name="Mo W."/>
            <person name="Hu G."/>
            <person name="Li W."/>
            <person name="Zhao G."/>
            <person name="Zhu H."/>
            <person name="Hu X."/>
            <person name="Ji K."/>
            <person name="Xiang X."/>
            <person name="Song Q."/>
            <person name="Yuan D."/>
            <person name="Jin S."/>
            <person name="Zhang L."/>
        </authorList>
    </citation>
    <scope>NUCLEOTIDE SEQUENCE [LARGE SCALE GENOMIC DNA]</scope>
    <source>
        <strain evidence="1">SQ_2022a</strain>
    </source>
</reference>
<comment type="caution">
    <text evidence="1">The sequence shown here is derived from an EMBL/GenBank/DDBJ whole genome shotgun (WGS) entry which is preliminary data.</text>
</comment>
<gene>
    <name evidence="1" type="ORF">LOK49_LG12G02139</name>
</gene>
<name>A0ACC0FPR8_9ERIC</name>
<accession>A0ACC0FPR8</accession>
<organism evidence="1 2">
    <name type="scientific">Camellia lanceoleosa</name>
    <dbReference type="NCBI Taxonomy" id="1840588"/>
    <lineage>
        <taxon>Eukaryota</taxon>
        <taxon>Viridiplantae</taxon>
        <taxon>Streptophyta</taxon>
        <taxon>Embryophyta</taxon>
        <taxon>Tracheophyta</taxon>
        <taxon>Spermatophyta</taxon>
        <taxon>Magnoliopsida</taxon>
        <taxon>eudicotyledons</taxon>
        <taxon>Gunneridae</taxon>
        <taxon>Pentapetalae</taxon>
        <taxon>asterids</taxon>
        <taxon>Ericales</taxon>
        <taxon>Theaceae</taxon>
        <taxon>Camellia</taxon>
    </lineage>
</organism>
<keyword evidence="2" id="KW-1185">Reference proteome</keyword>